<keyword evidence="3" id="KW-1185">Reference proteome</keyword>
<dbReference type="EMBL" id="VRMN01000009">
    <property type="protein sequence ID" value="KAA8492574.1"/>
    <property type="molecule type" value="Genomic_DNA"/>
</dbReference>
<evidence type="ECO:0000256" key="1">
    <source>
        <dbReference type="SAM" id="MobiDB-lite"/>
    </source>
</evidence>
<comment type="caution">
    <text evidence="2">The sequence shown here is derived from an EMBL/GenBank/DDBJ whole genome shotgun (WGS) entry which is preliminary data.</text>
</comment>
<protein>
    <recommendedName>
        <fullName evidence="4">Tbc2 translation factor, chloroplastic</fullName>
    </recommendedName>
</protein>
<organism evidence="2 3">
    <name type="scientific">Porphyridium purpureum</name>
    <name type="common">Red alga</name>
    <name type="synonym">Porphyridium cruentum</name>
    <dbReference type="NCBI Taxonomy" id="35688"/>
    <lineage>
        <taxon>Eukaryota</taxon>
        <taxon>Rhodophyta</taxon>
        <taxon>Bangiophyceae</taxon>
        <taxon>Porphyridiales</taxon>
        <taxon>Porphyridiaceae</taxon>
        <taxon>Porphyridium</taxon>
    </lineage>
</organism>
<dbReference type="GO" id="GO:0000963">
    <property type="term" value="P:mitochondrial RNA processing"/>
    <property type="evidence" value="ECO:0007669"/>
    <property type="project" value="TreeGrafter"/>
</dbReference>
<feature type="region of interest" description="Disordered" evidence="1">
    <location>
        <begin position="645"/>
        <end position="680"/>
    </location>
</feature>
<evidence type="ECO:0008006" key="4">
    <source>
        <dbReference type="Google" id="ProtNLM"/>
    </source>
</evidence>
<feature type="compositionally biased region" description="Basic and acidic residues" evidence="1">
    <location>
        <begin position="657"/>
        <end position="669"/>
    </location>
</feature>
<dbReference type="GO" id="GO:0035770">
    <property type="term" value="C:ribonucleoprotein granule"/>
    <property type="evidence" value="ECO:0007669"/>
    <property type="project" value="TreeGrafter"/>
</dbReference>
<feature type="compositionally biased region" description="Low complexity" evidence="1">
    <location>
        <begin position="147"/>
        <end position="159"/>
    </location>
</feature>
<evidence type="ECO:0000313" key="2">
    <source>
        <dbReference type="EMBL" id="KAA8492574.1"/>
    </source>
</evidence>
<feature type="region of interest" description="Disordered" evidence="1">
    <location>
        <begin position="143"/>
        <end position="227"/>
    </location>
</feature>
<dbReference type="PANTHER" id="PTHR21228">
    <property type="entry name" value="FAST LEU-RICH DOMAIN-CONTAINING"/>
    <property type="match status" value="1"/>
</dbReference>
<accession>A0A5J4YPF6</accession>
<dbReference type="GO" id="GO:0003723">
    <property type="term" value="F:RNA binding"/>
    <property type="evidence" value="ECO:0007669"/>
    <property type="project" value="TreeGrafter"/>
</dbReference>
<dbReference type="OrthoDB" id="5955355at2759"/>
<dbReference type="PANTHER" id="PTHR21228:SF40">
    <property type="entry name" value="LD45607P"/>
    <property type="match status" value="1"/>
</dbReference>
<dbReference type="InterPro" id="IPR050870">
    <property type="entry name" value="FAST_kinase"/>
</dbReference>
<sequence length="1091" mass="119418">MACAAARSAVESSGADAHQLGATSNHAVDTPPAAFVESVSAALRLVTRRRGCASVCDEDVEQGVVPCKTKARRRPRGAGDPTLVCADARRRSWSCAATASLCMCVARVLVTPAPGYERTSSVIQPKSGRRGTQRASRLVRFQHHVPSSSSAVPDKSSQSGSDGVVTAPLNGASADGKSKPSSTPGGLQIANGRRSSHAARMRQKRSKLAPAAATNGLPRTPAQSRGSIVYGKDTRKAPTTVAGKMRFAQSRPAAELLAEVEEASNQHCTVAQWVVVCEAFASADHAMTAPGVTLRFFRTLMAGANISVRHRRATQGLLIADARGASAPLWKQLEACISQFSAVGLISLLHAFASIGVLPKEHIWAAWYKRLVCLDQNAGTALDAKGVSTCIWSLAKLSHAKVPREIRKLLLSRLSNTCGELTTKGVCISMWGLARLHWPVVPQLVHVTERSLHEQPASFSAQGLSNLIWSFAQLGSNAVSESLLDAWCAAFDHASDRFSDQALSNIAWASAKLQETKPTQRAVMDTSRLHLWEKRFMAIDADRISAQANANSMHAFCLAGWPMSHLLFQRFQQVWRLQIEALGPSEYVSMLWSTSKSETAAAAVDAELIRDMCRLFPLHVARMNGRHLSTLIWAFARLASHEAFKRAQGQPNQKRQGKGELSLRDHGGSESESDDEGENVPVPERELWFACWLKAAENASTSMDGRSIGLTLYALARFELNPGDLSEALWNQLLDGVKHRARDMDSKCLCISGWALGKLVSRGFKVEQSVWRAWLACAANRHDLLPVELTMAFWGIAKGYPQGAPAWMLSLVEQGLCREDGECDSADVNRLGRRELSAVIYAYGIMRVAPSNVVLAAWAGRVLRLDREHVTPWLLSSGLWAFARIKQRPNRAFLKVLLDCTADERWMANASAQSLSCLAWACASLRYIAPPAQIVKVWAARLVQEAAALKPCETIDVIWTLGRYRLTEESPLWALLCEKLCSFASSDYSLEALPIANAFWAIGCRVKRDSIPDHQFLVFEQLAQRAMPTMGASDLFVILQAFYRMRGMHISPYFMISWKLAAQECPDEVSPQRRNAIDRILGTIEAMGGPN</sequence>
<reference evidence="3" key="1">
    <citation type="journal article" date="2019" name="Nat. Commun.">
        <title>Expansion of phycobilisome linker gene families in mesophilic red algae.</title>
        <authorList>
            <person name="Lee J."/>
            <person name="Kim D."/>
            <person name="Bhattacharya D."/>
            <person name="Yoon H.S."/>
        </authorList>
    </citation>
    <scope>NUCLEOTIDE SEQUENCE [LARGE SCALE GENOMIC DNA]</scope>
    <source>
        <strain evidence="3">CCMP 1328</strain>
    </source>
</reference>
<dbReference type="GO" id="GO:0044528">
    <property type="term" value="P:regulation of mitochondrial mRNA stability"/>
    <property type="evidence" value="ECO:0007669"/>
    <property type="project" value="TreeGrafter"/>
</dbReference>
<gene>
    <name evidence="2" type="ORF">FVE85_8081</name>
</gene>
<feature type="compositionally biased region" description="Basic residues" evidence="1">
    <location>
        <begin position="194"/>
        <end position="207"/>
    </location>
</feature>
<dbReference type="GO" id="GO:0005759">
    <property type="term" value="C:mitochondrial matrix"/>
    <property type="evidence" value="ECO:0007669"/>
    <property type="project" value="TreeGrafter"/>
</dbReference>
<dbReference type="AlphaFoldDB" id="A0A5J4YPF6"/>
<dbReference type="Proteomes" id="UP000324585">
    <property type="component" value="Unassembled WGS sequence"/>
</dbReference>
<evidence type="ECO:0000313" key="3">
    <source>
        <dbReference type="Proteomes" id="UP000324585"/>
    </source>
</evidence>
<name>A0A5J4YPF6_PORPP</name>
<proteinExistence type="predicted"/>